<dbReference type="InterPro" id="IPR032675">
    <property type="entry name" value="LRR_dom_sf"/>
</dbReference>
<dbReference type="Gene3D" id="3.80.10.10">
    <property type="entry name" value="Ribonuclease Inhibitor"/>
    <property type="match status" value="1"/>
</dbReference>
<accession>A0AAD7GTL8</accession>
<gene>
    <name evidence="1" type="ORF">B0H17DRAFT_1193410</name>
</gene>
<organism evidence="1 2">
    <name type="scientific">Mycena rosella</name>
    <name type="common">Pink bonnet</name>
    <name type="synonym">Agaricus rosellus</name>
    <dbReference type="NCBI Taxonomy" id="1033263"/>
    <lineage>
        <taxon>Eukaryota</taxon>
        <taxon>Fungi</taxon>
        <taxon>Dikarya</taxon>
        <taxon>Basidiomycota</taxon>
        <taxon>Agaricomycotina</taxon>
        <taxon>Agaricomycetes</taxon>
        <taxon>Agaricomycetidae</taxon>
        <taxon>Agaricales</taxon>
        <taxon>Marasmiineae</taxon>
        <taxon>Mycenaceae</taxon>
        <taxon>Mycena</taxon>
    </lineage>
</organism>
<protein>
    <recommendedName>
        <fullName evidence="3">F-box domain-containing protein</fullName>
    </recommendedName>
</protein>
<proteinExistence type="predicted"/>
<dbReference type="PANTHER" id="PTHR38926">
    <property type="entry name" value="F-BOX DOMAIN CONTAINING PROTEIN, EXPRESSED"/>
    <property type="match status" value="1"/>
</dbReference>
<name>A0AAD7GTL8_MYCRO</name>
<comment type="caution">
    <text evidence="1">The sequence shown here is derived from an EMBL/GenBank/DDBJ whole genome shotgun (WGS) entry which is preliminary data.</text>
</comment>
<dbReference type="AlphaFoldDB" id="A0AAD7GTL8"/>
<dbReference type="PANTHER" id="PTHR38926:SF5">
    <property type="entry name" value="F-BOX AND LEUCINE-RICH REPEAT PROTEIN 6"/>
    <property type="match status" value="1"/>
</dbReference>
<dbReference type="Proteomes" id="UP001221757">
    <property type="component" value="Unassembled WGS sequence"/>
</dbReference>
<dbReference type="SUPFAM" id="SSF52047">
    <property type="entry name" value="RNI-like"/>
    <property type="match status" value="1"/>
</dbReference>
<reference evidence="1" key="1">
    <citation type="submission" date="2023-03" db="EMBL/GenBank/DDBJ databases">
        <title>Massive genome expansion in bonnet fungi (Mycena s.s.) driven by repeated elements and novel gene families across ecological guilds.</title>
        <authorList>
            <consortium name="Lawrence Berkeley National Laboratory"/>
            <person name="Harder C.B."/>
            <person name="Miyauchi S."/>
            <person name="Viragh M."/>
            <person name="Kuo A."/>
            <person name="Thoen E."/>
            <person name="Andreopoulos B."/>
            <person name="Lu D."/>
            <person name="Skrede I."/>
            <person name="Drula E."/>
            <person name="Henrissat B."/>
            <person name="Morin E."/>
            <person name="Kohler A."/>
            <person name="Barry K."/>
            <person name="LaButti K."/>
            <person name="Morin E."/>
            <person name="Salamov A."/>
            <person name="Lipzen A."/>
            <person name="Mereny Z."/>
            <person name="Hegedus B."/>
            <person name="Baldrian P."/>
            <person name="Stursova M."/>
            <person name="Weitz H."/>
            <person name="Taylor A."/>
            <person name="Grigoriev I.V."/>
            <person name="Nagy L.G."/>
            <person name="Martin F."/>
            <person name="Kauserud H."/>
        </authorList>
    </citation>
    <scope>NUCLEOTIDE SEQUENCE</scope>
    <source>
        <strain evidence="1">CBHHK067</strain>
    </source>
</reference>
<evidence type="ECO:0000313" key="1">
    <source>
        <dbReference type="EMBL" id="KAJ7704925.1"/>
    </source>
</evidence>
<keyword evidence="2" id="KW-1185">Reference proteome</keyword>
<evidence type="ECO:0008006" key="3">
    <source>
        <dbReference type="Google" id="ProtNLM"/>
    </source>
</evidence>
<dbReference type="EMBL" id="JARKIE010000009">
    <property type="protein sequence ID" value="KAJ7704925.1"/>
    <property type="molecule type" value="Genomic_DNA"/>
</dbReference>
<evidence type="ECO:0000313" key="2">
    <source>
        <dbReference type="Proteomes" id="UP001221757"/>
    </source>
</evidence>
<sequence>MASTADLRARIDELCSAITHQKQILQDLEIAKSDVQSDLNSVLDPMARLPLEISSEIFMHCLPGDARPCPNAAPMLLTRVCRACNKLAISTPALWATIHIRTPCLGDLDELICSWLDRACTQPLSISLRGPLDPHVCCAVLENAHQVHTLELYLSSVDELTDVIITTPFPSLKRLTLGPDRRADGEPETYSTNADKCVAMLGAAPELVDCTLRDIHFGVNPSPHQLAGSQLRHSNLKHLNLAGRVSGGSGSVLILRSLTLPALEYLFISHLTIPHAEFLAFLTRSSPPLKSLEVVGISEGNAWSGNMAEMVFQLLPGLTDLDVGLFTPSQTSSFLEALAIGSPPRFLPNLANLTIDGSFLSRSQYEMLVNTLYARRSRVKTFRYRFGAFAQNLDNDILEFLQQLAADGSEIHIGQYSFV</sequence>